<protein>
    <submittedName>
        <fullName evidence="2">Uncharacterized protein</fullName>
    </submittedName>
</protein>
<feature type="region of interest" description="Disordered" evidence="1">
    <location>
        <begin position="56"/>
        <end position="104"/>
    </location>
</feature>
<dbReference type="Proteomes" id="UP000179769">
    <property type="component" value="Unassembled WGS sequence"/>
</dbReference>
<dbReference type="AlphaFoldDB" id="A0A1S1PK22"/>
<name>A0A1S1PK22_9ACTN</name>
<dbReference type="EMBL" id="MAXA01000251">
    <property type="protein sequence ID" value="OHV21617.1"/>
    <property type="molecule type" value="Genomic_DNA"/>
</dbReference>
<evidence type="ECO:0000256" key="1">
    <source>
        <dbReference type="SAM" id="MobiDB-lite"/>
    </source>
</evidence>
<sequence length="104" mass="10534">MWRSFGAPNRVTPPCGAPDRSTPAGAFRIAAGAPPTAIKSPPTAVELKLRVIGSGVGTIGPAPTADGCHRHRRCHRHRGRAGNDGGGAPRLGNAAAGGRRSVSP</sequence>
<organism evidence="2 3">
    <name type="scientific">Parafrankia soli</name>
    <dbReference type="NCBI Taxonomy" id="2599596"/>
    <lineage>
        <taxon>Bacteria</taxon>
        <taxon>Bacillati</taxon>
        <taxon>Actinomycetota</taxon>
        <taxon>Actinomycetes</taxon>
        <taxon>Frankiales</taxon>
        <taxon>Frankiaceae</taxon>
        <taxon>Parafrankia</taxon>
    </lineage>
</organism>
<reference evidence="3" key="1">
    <citation type="submission" date="2016-07" db="EMBL/GenBank/DDBJ databases">
        <title>Frankia sp. NRRL B-16219 Genome sequencing.</title>
        <authorList>
            <person name="Ghodhbane-Gtari F."/>
            <person name="Swanson E."/>
            <person name="Gueddou A."/>
            <person name="Louati M."/>
            <person name="Nouioui I."/>
            <person name="Hezbri K."/>
            <person name="Abebe-Akele F."/>
            <person name="Simpson S."/>
            <person name="Morris K."/>
            <person name="Thomas K."/>
            <person name="Gtari M."/>
            <person name="Tisa L.S."/>
        </authorList>
    </citation>
    <scope>NUCLEOTIDE SEQUENCE [LARGE SCALE GENOMIC DNA]</scope>
    <source>
        <strain evidence="3">NRRL B-16219</strain>
    </source>
</reference>
<evidence type="ECO:0000313" key="2">
    <source>
        <dbReference type="EMBL" id="OHV21617.1"/>
    </source>
</evidence>
<evidence type="ECO:0000313" key="3">
    <source>
        <dbReference type="Proteomes" id="UP000179769"/>
    </source>
</evidence>
<feature type="region of interest" description="Disordered" evidence="1">
    <location>
        <begin position="1"/>
        <end position="23"/>
    </location>
</feature>
<proteinExistence type="predicted"/>
<feature type="compositionally biased region" description="Basic residues" evidence="1">
    <location>
        <begin position="69"/>
        <end position="80"/>
    </location>
</feature>
<comment type="caution">
    <text evidence="2">The sequence shown here is derived from an EMBL/GenBank/DDBJ whole genome shotgun (WGS) entry which is preliminary data.</text>
</comment>
<gene>
    <name evidence="2" type="ORF">BBK14_26255</name>
</gene>
<accession>A0A1S1PK22</accession>
<keyword evidence="3" id="KW-1185">Reference proteome</keyword>